<accession>A0AAU8PF09</accession>
<protein>
    <submittedName>
        <fullName evidence="2">TatD-related deoxyribonuclease</fullName>
    </submittedName>
</protein>
<dbReference type="Proteomes" id="UP000009229">
    <property type="component" value="Chromosome"/>
</dbReference>
<dbReference type="AlphaFoldDB" id="A0AAU8PF09"/>
<name>A0AAU8PF09_DESK7</name>
<dbReference type="PANTHER" id="PTHR42658">
    <property type="entry name" value="HYDROLASE TATD"/>
    <property type="match status" value="1"/>
</dbReference>
<dbReference type="InterPro" id="IPR001130">
    <property type="entry name" value="TatD-like"/>
</dbReference>
<proteinExistence type="inferred from homology"/>
<dbReference type="KEGG" id="dku:Desku_3193"/>
<dbReference type="PIRSF" id="PIRSF005295">
    <property type="entry name" value="UCP005295_TatD"/>
    <property type="match status" value="1"/>
</dbReference>
<dbReference type="Pfam" id="PF01026">
    <property type="entry name" value="TatD_DNase"/>
    <property type="match status" value="1"/>
</dbReference>
<dbReference type="GO" id="GO:0016788">
    <property type="term" value="F:hydrolase activity, acting on ester bonds"/>
    <property type="evidence" value="ECO:0007669"/>
    <property type="project" value="UniProtKB-UniRule"/>
</dbReference>
<evidence type="ECO:0000256" key="1">
    <source>
        <dbReference type="PIRNR" id="PIRNR005295"/>
    </source>
</evidence>
<dbReference type="PANTHER" id="PTHR42658:SF1">
    <property type="entry name" value="HYDROLASE TATD"/>
    <property type="match status" value="1"/>
</dbReference>
<comment type="similarity">
    <text evidence="1">Belongs to the metallo-dependent hydrolases superfamily.</text>
</comment>
<keyword evidence="3" id="KW-1185">Reference proteome</keyword>
<reference evidence="3" key="1">
    <citation type="submission" date="2011-05" db="EMBL/GenBank/DDBJ databases">
        <title>Complete sequence of Desulfotomaculum kuznetsovii DSM 6115.</title>
        <authorList>
            <person name="Lucas S."/>
            <person name="Han J."/>
            <person name="Lapidus A."/>
            <person name="Cheng J.-F."/>
            <person name="Goodwin L."/>
            <person name="Pitluck S."/>
            <person name="Peters L."/>
            <person name="Mikhailova N."/>
            <person name="Lu M."/>
            <person name="Saunders E."/>
            <person name="Han C."/>
            <person name="Tapia R."/>
            <person name="Land M."/>
            <person name="Hauser L."/>
            <person name="Kyrpides N."/>
            <person name="Ivanova N."/>
            <person name="Pagani I."/>
            <person name="Nazina T."/>
            <person name="Ivanova A."/>
            <person name="Parshina S."/>
            <person name="Kuever J."/>
            <person name="Muyzer G."/>
            <person name="Plugge C."/>
            <person name="Stams A."/>
            <person name="Woyke T."/>
        </authorList>
    </citation>
    <scope>NUCLEOTIDE SEQUENCE [LARGE SCALE GENOMIC DNA]</scope>
    <source>
        <strain evidence="3">DSM 6115 / VKM B-1805 / 17</strain>
    </source>
</reference>
<organism evidence="2 3">
    <name type="scientific">Desulfofundulus kuznetsovii (strain DSM 6115 / VKM B-1805 / 17)</name>
    <name type="common">Desulfotomaculum kuznetsovii</name>
    <dbReference type="NCBI Taxonomy" id="760568"/>
    <lineage>
        <taxon>Bacteria</taxon>
        <taxon>Bacillati</taxon>
        <taxon>Bacillota</taxon>
        <taxon>Clostridia</taxon>
        <taxon>Eubacteriales</taxon>
        <taxon>Peptococcaceae</taxon>
        <taxon>Desulfofundulus</taxon>
    </lineage>
</organism>
<dbReference type="EMBL" id="CP002770">
    <property type="protein sequence ID" value="AEG16683.1"/>
    <property type="molecule type" value="Genomic_DNA"/>
</dbReference>
<sequence length="287" mass="31789">MTMCLREGEVSNFPFNTRQQKEGTRSSTIGGEIVMEGIVDSHTHVSLLPYEGLENMALAGVKKIIGCSIFFGAKHAETLFDHFHQMLTLSMKNAAQNGIRLFVAVGIHPMGTPEDWPRVIDALPDYLKMSDVVGLGEIGLHEGGQREQDVLREQLKVAKEYRVPVIIHTPPQDRVEITNKTIEIAAAVGMEPGKVIIDHANLDIIDLIEDFGAIPGLTIRQEGLTPHLLLNHLERFQRGVLNSDYSNLKPNDPLSVPKAVRYLELNGASPEIIARIARYNAEEVFGI</sequence>
<dbReference type="InterPro" id="IPR032466">
    <property type="entry name" value="Metal_Hydrolase"/>
</dbReference>
<dbReference type="SUPFAM" id="SSF51556">
    <property type="entry name" value="Metallo-dependent hydrolases"/>
    <property type="match status" value="1"/>
</dbReference>
<dbReference type="Gene3D" id="3.20.20.140">
    <property type="entry name" value="Metal-dependent hydrolases"/>
    <property type="match status" value="1"/>
</dbReference>
<dbReference type="RefSeq" id="WP_013824189.1">
    <property type="nucleotide sequence ID" value="NC_015573.1"/>
</dbReference>
<keyword evidence="1" id="KW-0479">Metal-binding</keyword>
<gene>
    <name evidence="2" type="ordered locus">Desku_3193</name>
</gene>
<evidence type="ECO:0000313" key="2">
    <source>
        <dbReference type="EMBL" id="AEG16683.1"/>
    </source>
</evidence>
<keyword evidence="1" id="KW-0378">Hydrolase</keyword>
<dbReference type="GO" id="GO:0046872">
    <property type="term" value="F:metal ion binding"/>
    <property type="evidence" value="ECO:0007669"/>
    <property type="project" value="UniProtKB-KW"/>
</dbReference>
<evidence type="ECO:0000313" key="3">
    <source>
        <dbReference type="Proteomes" id="UP000009229"/>
    </source>
</evidence>
<dbReference type="InterPro" id="IPR012022">
    <property type="entry name" value="UCP005295"/>
</dbReference>